<proteinExistence type="predicted"/>
<dbReference type="AlphaFoldDB" id="A0A2P6ARA4"/>
<evidence type="ECO:0000313" key="2">
    <source>
        <dbReference type="EMBL" id="PQA36523.1"/>
    </source>
</evidence>
<keyword evidence="1" id="KW-1133">Transmembrane helix</keyword>
<feature type="transmembrane region" description="Helical" evidence="1">
    <location>
        <begin position="52"/>
        <end position="70"/>
    </location>
</feature>
<keyword evidence="1" id="KW-0812">Transmembrane</keyword>
<accession>A0A2P6ARA4</accession>
<dbReference type="EMBL" id="PTQZ01000208">
    <property type="protein sequence ID" value="PQA36523.1"/>
    <property type="molecule type" value="Genomic_DNA"/>
</dbReference>
<dbReference type="InterPro" id="IPR018643">
    <property type="entry name" value="DUF2069_membrane"/>
</dbReference>
<reference evidence="3" key="1">
    <citation type="submission" date="2018-02" db="EMBL/GenBank/DDBJ databases">
        <title>Genome sequencing of Solimonas sp. HR-BB.</title>
        <authorList>
            <person name="Lee Y."/>
            <person name="Jeon C.O."/>
        </authorList>
    </citation>
    <scope>NUCLEOTIDE SEQUENCE [LARGE SCALE GENOMIC DNA]</scope>
    <source>
        <strain evidence="3">HR-E</strain>
    </source>
</reference>
<name>A0A2P6ARA4_9GAMM</name>
<dbReference type="RefSeq" id="WP_105192978.1">
    <property type="nucleotide sequence ID" value="NZ_PTQZ01000208.1"/>
</dbReference>
<evidence type="ECO:0000313" key="3">
    <source>
        <dbReference type="Proteomes" id="UP000243900"/>
    </source>
</evidence>
<comment type="caution">
    <text evidence="2">The sequence shown here is derived from an EMBL/GenBank/DDBJ whole genome shotgun (WGS) entry which is preliminary data.</text>
</comment>
<dbReference type="Proteomes" id="UP000243900">
    <property type="component" value="Unassembled WGS sequence"/>
</dbReference>
<protein>
    <recommendedName>
        <fullName evidence="4">DUF2069 domain-containing protein</fullName>
    </recommendedName>
</protein>
<feature type="transmembrane region" description="Helical" evidence="1">
    <location>
        <begin position="82"/>
        <end position="102"/>
    </location>
</feature>
<feature type="transmembrane region" description="Helical" evidence="1">
    <location>
        <begin position="108"/>
        <end position="127"/>
    </location>
</feature>
<gene>
    <name evidence="2" type="ORF">C5O18_07935</name>
</gene>
<keyword evidence="3" id="KW-1185">Reference proteome</keyword>
<evidence type="ECO:0000256" key="1">
    <source>
        <dbReference type="SAM" id="Phobius"/>
    </source>
</evidence>
<sequence length="137" mass="15103">MTSPEPRDPAADTRALRLRAENLLTACRGLWAGVLAWQAVQSVVMAPKGLPWEQVVAFWAFYSLPLLLFFPAVRDGQFRHMLWMTIVTAFYGLFTVVGIVASGKVGDLSLIEAGLILLLLGVSLAYLQVKRRLDSGK</sequence>
<keyword evidence="1" id="KW-0472">Membrane</keyword>
<organism evidence="2 3">
    <name type="scientific">Amnimonas aquatica</name>
    <dbReference type="NCBI Taxonomy" id="2094561"/>
    <lineage>
        <taxon>Bacteria</taxon>
        <taxon>Pseudomonadati</taxon>
        <taxon>Pseudomonadota</taxon>
        <taxon>Gammaproteobacteria</taxon>
        <taxon>Moraxellales</taxon>
        <taxon>Moraxellaceae</taxon>
        <taxon>Amnimonas</taxon>
    </lineage>
</organism>
<dbReference type="Pfam" id="PF09842">
    <property type="entry name" value="DUF2069"/>
    <property type="match status" value="1"/>
</dbReference>
<evidence type="ECO:0008006" key="4">
    <source>
        <dbReference type="Google" id="ProtNLM"/>
    </source>
</evidence>